<keyword evidence="3 4" id="KW-0175">Coiled coil</keyword>
<dbReference type="Pfam" id="PF05622">
    <property type="entry name" value="HOOK"/>
    <property type="match status" value="1"/>
</dbReference>
<reference evidence="8 9" key="1">
    <citation type="submission" date="2016-04" db="EMBL/GenBank/DDBJ databases">
        <title>Evolutionary innovation and constraint leading to complex multicellularity in the Ascomycota.</title>
        <authorList>
            <person name="Cisse O."/>
            <person name="Nguyen A."/>
            <person name="Hewitt D.A."/>
            <person name="Jedd G."/>
            <person name="Stajich J.E."/>
        </authorList>
    </citation>
    <scope>NUCLEOTIDE SEQUENCE [LARGE SCALE GENOMIC DNA]</scope>
    <source>
        <strain evidence="8 9">DAH-3</strain>
    </source>
</reference>
<feature type="coiled-coil region" evidence="4">
    <location>
        <begin position="187"/>
        <end position="221"/>
    </location>
</feature>
<dbReference type="GO" id="GO:0031122">
    <property type="term" value="P:cytoplasmic microtubule organization"/>
    <property type="evidence" value="ECO:0007669"/>
    <property type="project" value="InterPro"/>
</dbReference>
<feature type="compositionally biased region" description="Low complexity" evidence="5">
    <location>
        <begin position="157"/>
        <end position="166"/>
    </location>
</feature>
<dbReference type="Pfam" id="PF19047">
    <property type="entry name" value="HOOK_N"/>
    <property type="match status" value="1"/>
</dbReference>
<feature type="domain" description="Hook C-terminal" evidence="6">
    <location>
        <begin position="188"/>
        <end position="728"/>
    </location>
</feature>
<evidence type="ECO:0000256" key="1">
    <source>
        <dbReference type="ARBA" id="ARBA00004496"/>
    </source>
</evidence>
<evidence type="ECO:0000256" key="3">
    <source>
        <dbReference type="ARBA" id="ARBA00023054"/>
    </source>
</evidence>
<dbReference type="GO" id="GO:0005815">
    <property type="term" value="C:microtubule organizing center"/>
    <property type="evidence" value="ECO:0007669"/>
    <property type="project" value="TreeGrafter"/>
</dbReference>
<dbReference type="GO" id="GO:0051959">
    <property type="term" value="F:dynein light intermediate chain binding"/>
    <property type="evidence" value="ECO:0007669"/>
    <property type="project" value="TreeGrafter"/>
</dbReference>
<dbReference type="SUPFAM" id="SSF116907">
    <property type="entry name" value="Hook domain"/>
    <property type="match status" value="1"/>
</dbReference>
<feature type="coiled-coil region" evidence="4">
    <location>
        <begin position="437"/>
        <end position="498"/>
    </location>
</feature>
<dbReference type="OrthoDB" id="2129491at2759"/>
<protein>
    <submittedName>
        <fullName evidence="8">Protein Hook 2</fullName>
    </submittedName>
</protein>
<keyword evidence="9" id="KW-1185">Reference proteome</keyword>
<feature type="region of interest" description="Disordered" evidence="5">
    <location>
        <begin position="580"/>
        <end position="608"/>
    </location>
</feature>
<dbReference type="GO" id="GO:0008017">
    <property type="term" value="F:microtubule binding"/>
    <property type="evidence" value="ECO:0007669"/>
    <property type="project" value="InterPro"/>
</dbReference>
<evidence type="ECO:0000256" key="5">
    <source>
        <dbReference type="SAM" id="MobiDB-lite"/>
    </source>
</evidence>
<evidence type="ECO:0000256" key="4">
    <source>
        <dbReference type="SAM" id="Coils"/>
    </source>
</evidence>
<keyword evidence="2" id="KW-0963">Cytoplasm</keyword>
<evidence type="ECO:0000256" key="2">
    <source>
        <dbReference type="ARBA" id="ARBA00022490"/>
    </source>
</evidence>
<proteinExistence type="predicted"/>
<dbReference type="PANTHER" id="PTHR18947">
    <property type="entry name" value="HOOK PROTEINS"/>
    <property type="match status" value="1"/>
</dbReference>
<feature type="compositionally biased region" description="Basic and acidic residues" evidence="5">
    <location>
        <begin position="145"/>
        <end position="156"/>
    </location>
</feature>
<feature type="region of interest" description="Disordered" evidence="5">
    <location>
        <begin position="145"/>
        <end position="166"/>
    </location>
</feature>
<organism evidence="8 9">
    <name type="scientific">Neolecta irregularis (strain DAH-3)</name>
    <dbReference type="NCBI Taxonomy" id="1198029"/>
    <lineage>
        <taxon>Eukaryota</taxon>
        <taxon>Fungi</taxon>
        <taxon>Dikarya</taxon>
        <taxon>Ascomycota</taxon>
        <taxon>Taphrinomycotina</taxon>
        <taxon>Neolectales</taxon>
        <taxon>Neolectaceae</taxon>
        <taxon>Neolecta</taxon>
    </lineage>
</organism>
<evidence type="ECO:0000259" key="7">
    <source>
        <dbReference type="Pfam" id="PF19047"/>
    </source>
</evidence>
<dbReference type="AlphaFoldDB" id="A0A1U7LMM0"/>
<dbReference type="EMBL" id="LXFE01001115">
    <property type="protein sequence ID" value="OLL23897.1"/>
    <property type="molecule type" value="Genomic_DNA"/>
</dbReference>
<dbReference type="PANTHER" id="PTHR18947:SF28">
    <property type="entry name" value="GIRDIN, ISOFORM A"/>
    <property type="match status" value="1"/>
</dbReference>
<dbReference type="GO" id="GO:0030705">
    <property type="term" value="P:cytoskeleton-dependent intracellular transport"/>
    <property type="evidence" value="ECO:0007669"/>
    <property type="project" value="InterPro"/>
</dbReference>
<dbReference type="OMA" id="DAKYRKC"/>
<dbReference type="GO" id="GO:0005737">
    <property type="term" value="C:cytoplasm"/>
    <property type="evidence" value="ECO:0007669"/>
    <property type="project" value="UniProtKB-SubCell"/>
</dbReference>
<evidence type="ECO:0000313" key="8">
    <source>
        <dbReference type="EMBL" id="OLL23897.1"/>
    </source>
</evidence>
<feature type="coiled-coil region" evidence="4">
    <location>
        <begin position="306"/>
        <end position="343"/>
    </location>
</feature>
<dbReference type="STRING" id="1198029.A0A1U7LMM0"/>
<comment type="caution">
    <text evidence="8">The sequence shown here is derived from an EMBL/GenBank/DDBJ whole genome shotgun (WGS) entry which is preliminary data.</text>
</comment>
<dbReference type="InterPro" id="IPR036872">
    <property type="entry name" value="CH_dom_sf"/>
</dbReference>
<gene>
    <name evidence="8" type="ORF">NEOLI_005143</name>
</gene>
<feature type="compositionally biased region" description="Basic and acidic residues" evidence="5">
    <location>
        <begin position="580"/>
        <end position="589"/>
    </location>
</feature>
<sequence>MADEPSAILEWINTFNLKSRPRTITDITDGFILAKILHDIDPKFFPEPASAPQSHSWVIRFNSLKRLHKQLQKYYTNVLAHPPPKIVPNISAIAKDASKDETVKLFRLLILTAVQSERREIYIGKIRSLSRTAQTDLMHAIEKATAQEKPAHEHSHSSSNTSSPTPFHFEEQMATILREKDSLLKANKDLDSQLAQTKSDYEQLQKENETLSKTVQDSEIATKSYLDKADQHLRSQIESIRAEVTCLEAKLAERDITIHEQSGQISQLCRKVEDLLPSVDENRHLRDQIQELSPLVEKSHKLENIVEKYRKKIEEGNDLVKQLQEAEERSLSLSAELQKTQDHLAKLEASAILMESYKREIATFQDSHSARARERVALDHQLDTFTKEKKEYELEKIRDAEHIQLLQDRLKEYETESPKTLDQISSNLQIEMNGETRTEMKLKINQLQRELDAIRRSDDSSSEFLILKALYSDALAVKEKFEKEIIGLHQEKLSLQREFEAMQSFSPEKSRYVTELRERCLKAESQVEAEYQVEAESQVVEEKKKLVEYQVDGSNESERSQNIDLLDRLLVNDLQKELLQRSSKQRKDSNSTANDDTETSAKTGDQDRVAELAAQLDEMKRKMTRAKEFIKKQDIVMKEKDLIIKNTTHATSAESQITQLKVSLFPVSLTIKQSHEETVAGLRRELQLMSSAWYNLSNRMQRDNVVIKRSAASPTSWLSNQRQNLDVRIRPQISFSH</sequence>
<dbReference type="InterPro" id="IPR043936">
    <property type="entry name" value="HOOK_N"/>
</dbReference>
<name>A0A1U7LMM0_NEOID</name>
<evidence type="ECO:0000313" key="9">
    <source>
        <dbReference type="Proteomes" id="UP000186594"/>
    </source>
</evidence>
<accession>A0A1U7LMM0</accession>
<evidence type="ECO:0000259" key="6">
    <source>
        <dbReference type="Pfam" id="PF05622"/>
    </source>
</evidence>
<dbReference type="InterPro" id="IPR008636">
    <property type="entry name" value="Hook_C"/>
</dbReference>
<comment type="subcellular location">
    <subcellularLocation>
        <location evidence="1">Cytoplasm</location>
    </subcellularLocation>
</comment>
<feature type="domain" description="HOOK N-terminal" evidence="7">
    <location>
        <begin position="7"/>
        <end position="142"/>
    </location>
</feature>
<dbReference type="Proteomes" id="UP000186594">
    <property type="component" value="Unassembled WGS sequence"/>
</dbReference>
<dbReference type="Gene3D" id="1.10.418.10">
    <property type="entry name" value="Calponin-like domain"/>
    <property type="match status" value="1"/>
</dbReference>
<dbReference type="CDD" id="cd22211">
    <property type="entry name" value="HkD_SF"/>
    <property type="match status" value="1"/>
</dbReference>